<keyword evidence="4" id="KW-0812">Transmembrane</keyword>
<dbReference type="EMBL" id="NWBU01000010">
    <property type="protein sequence ID" value="PTQ09991.1"/>
    <property type="molecule type" value="Genomic_DNA"/>
</dbReference>
<keyword evidence="6" id="KW-0998">Cell outer membrane</keyword>
<comment type="subcellular location">
    <subcellularLocation>
        <location evidence="1">Cell outer membrane</location>
        <topology evidence="1">Multi-pass membrane protein</topology>
    </subcellularLocation>
</comment>
<keyword evidence="10" id="KW-1185">Reference proteome</keyword>
<feature type="domain" description="TonB-dependent transporter Oar-like beta-barrel" evidence="8">
    <location>
        <begin position="346"/>
        <end position="1026"/>
    </location>
</feature>
<gene>
    <name evidence="9" type="ORF">CLG96_12655</name>
</gene>
<dbReference type="Proteomes" id="UP000244162">
    <property type="component" value="Unassembled WGS sequence"/>
</dbReference>
<dbReference type="PANTHER" id="PTHR30069">
    <property type="entry name" value="TONB-DEPENDENT OUTER MEMBRANE RECEPTOR"/>
    <property type="match status" value="1"/>
</dbReference>
<feature type="signal peptide" evidence="7">
    <location>
        <begin position="1"/>
        <end position="24"/>
    </location>
</feature>
<dbReference type="OrthoDB" id="9768147at2"/>
<dbReference type="SUPFAM" id="SSF49464">
    <property type="entry name" value="Carboxypeptidase regulatory domain-like"/>
    <property type="match status" value="1"/>
</dbReference>
<dbReference type="GO" id="GO:0044718">
    <property type="term" value="P:siderophore transmembrane transport"/>
    <property type="evidence" value="ECO:0007669"/>
    <property type="project" value="TreeGrafter"/>
</dbReference>
<dbReference type="PANTHER" id="PTHR30069:SF46">
    <property type="entry name" value="OAR PROTEIN"/>
    <property type="match status" value="1"/>
</dbReference>
<proteinExistence type="predicted"/>
<reference evidence="9 10" key="1">
    <citation type="submission" date="2017-09" db="EMBL/GenBank/DDBJ databases">
        <title>Sphingomonas panjinensis sp.nov., isolated from oil-contaminated soil.</title>
        <authorList>
            <person name="Wang L."/>
            <person name="Chen L."/>
        </authorList>
    </citation>
    <scope>NUCLEOTIDE SEQUENCE [LARGE SCALE GENOMIC DNA]</scope>
    <source>
        <strain evidence="9 10">FW-11</strain>
    </source>
</reference>
<dbReference type="Gene3D" id="2.60.40.1120">
    <property type="entry name" value="Carboxypeptidase-like, regulatory domain"/>
    <property type="match status" value="1"/>
</dbReference>
<evidence type="ECO:0000256" key="1">
    <source>
        <dbReference type="ARBA" id="ARBA00004571"/>
    </source>
</evidence>
<evidence type="ECO:0000259" key="8">
    <source>
        <dbReference type="Pfam" id="PF25183"/>
    </source>
</evidence>
<evidence type="ECO:0000313" key="9">
    <source>
        <dbReference type="EMBL" id="PTQ09991.1"/>
    </source>
</evidence>
<dbReference type="GO" id="GO:0015344">
    <property type="term" value="F:siderophore uptake transmembrane transporter activity"/>
    <property type="evidence" value="ECO:0007669"/>
    <property type="project" value="TreeGrafter"/>
</dbReference>
<evidence type="ECO:0000256" key="2">
    <source>
        <dbReference type="ARBA" id="ARBA00022448"/>
    </source>
</evidence>
<dbReference type="InterPro" id="IPR037066">
    <property type="entry name" value="Plug_dom_sf"/>
</dbReference>
<evidence type="ECO:0000313" key="10">
    <source>
        <dbReference type="Proteomes" id="UP000244162"/>
    </source>
</evidence>
<dbReference type="InterPro" id="IPR039426">
    <property type="entry name" value="TonB-dep_rcpt-like"/>
</dbReference>
<name>A0A2T5FW28_9SPHN</name>
<dbReference type="InterPro" id="IPR036942">
    <property type="entry name" value="Beta-barrel_TonB_sf"/>
</dbReference>
<dbReference type="Pfam" id="PF13620">
    <property type="entry name" value="CarboxypepD_reg"/>
    <property type="match status" value="1"/>
</dbReference>
<evidence type="ECO:0000256" key="3">
    <source>
        <dbReference type="ARBA" id="ARBA00022452"/>
    </source>
</evidence>
<evidence type="ECO:0000256" key="7">
    <source>
        <dbReference type="SAM" id="SignalP"/>
    </source>
</evidence>
<dbReference type="Gene3D" id="2.40.170.20">
    <property type="entry name" value="TonB-dependent receptor, beta-barrel domain"/>
    <property type="match status" value="1"/>
</dbReference>
<feature type="chain" id="PRO_5015656326" description="TonB-dependent transporter Oar-like beta-barrel domain-containing protein" evidence="7">
    <location>
        <begin position="25"/>
        <end position="1093"/>
    </location>
</feature>
<keyword evidence="7" id="KW-0732">Signal</keyword>
<dbReference type="InterPro" id="IPR008969">
    <property type="entry name" value="CarboxyPept-like_regulatory"/>
</dbReference>
<protein>
    <recommendedName>
        <fullName evidence="8">TonB-dependent transporter Oar-like beta-barrel domain-containing protein</fullName>
    </recommendedName>
</protein>
<evidence type="ECO:0000256" key="5">
    <source>
        <dbReference type="ARBA" id="ARBA00023136"/>
    </source>
</evidence>
<accession>A0A2T5FW28</accession>
<organism evidence="9 10">
    <name type="scientific">Sphingomonas oleivorans</name>
    <dbReference type="NCBI Taxonomy" id="1735121"/>
    <lineage>
        <taxon>Bacteria</taxon>
        <taxon>Pseudomonadati</taxon>
        <taxon>Pseudomonadota</taxon>
        <taxon>Alphaproteobacteria</taxon>
        <taxon>Sphingomonadales</taxon>
        <taxon>Sphingomonadaceae</taxon>
        <taxon>Sphingomonas</taxon>
    </lineage>
</organism>
<dbReference type="Gene3D" id="2.170.130.10">
    <property type="entry name" value="TonB-dependent receptor, plug domain"/>
    <property type="match status" value="1"/>
</dbReference>
<comment type="caution">
    <text evidence="9">The sequence shown here is derived from an EMBL/GenBank/DDBJ whole genome shotgun (WGS) entry which is preliminary data.</text>
</comment>
<keyword evidence="2" id="KW-0813">Transport</keyword>
<sequence>MSMRSYLQGSAAVALALVCSAAYAQETTSSIRGVVTAADAAVSGAVVTVKHLPSGTTATATTGGDGSFALSGLRVGGPFTVSVSATGFGDTTISDIQLTAGQPLRLPIALETGEEILVTASKSGATELSSGPITSISREGIEGVASIARDIRDVARRSPFASLDPTNGRSLEIAGQNGRLNKFSVDGVRFSDNFGLNNGGLPTARGPVPLDAIEQLSVKIAPYDVSEGDFQGGAINVVLRSGNNDFSGSAFYTYTDDSLTGDRTRDRSVSLNFDSKNYGGFLSGPIIKDKLFFAISYEKLDESQPIDVGLAGSANPVPGLSQATVDQVTGISNSVYGYDPLGVFSNSVESDEKYTVKLDWNVVDGQRASFTYIHNEGGVGSPNSNDTRAASPAIGLRSIAFYRPEEVDAGTFQLNSDWSDDFSTETRLVYRESSILPAPFGAPGFGQFQVCTDPNNPVSGVGAALISCSQGSSASPGAARIFFGTGQFQQANLLKTKNYGGDITARLSMGDHTFKFIAGYNFFDVTNLFVRDALGTYYFDSVSDFQNRRANTLALQGSITGDLQDVAANYGYSSYLFALQDSWDVTSRFNLTYGGRIDLYGSQSTPPLNRFFLQRYGFRNNATIKGKYIFQPRLGLTWQATDALTLRGGVGLFAGGSPDVLLSNSFTQAGVLGNAIGFQRTATGCIDTSTRAALSPALCSAALDNVDGKTINPLVQDYLRTNTAALASTSTNSQDPDYKLQSTWKWSLSADYAADLGPLGDGWNLGADVYYGQTNNAPSYTDLRAVRIGTMPDGRPRYSTAVGANSDLFLYNTKAGHSLVAVARFDKRFDFDLNIGASYTFQDIEDVNPLNSGTTASGIYGNTAMVDPNFAAAGTSDYQIRHSFKFNIDYDHAFFGDYKTRVSLFGELRSGRPYSLTMNDPVLTNGRSSVFGVVGTSNRHLLYVPNVASETADPLVTYDSTATFTALQNFIQSNGLSKYQGRIIPKNTQRSPNYFKVDLHVDQEIPVPAWRQARVKLFADLENVLNFIDKDWGSLRQTNLSAQQLATVVNVACAKQAGSNCTQYRYSSFTNPALINQARFSLWGVRLGAKFEF</sequence>
<evidence type="ECO:0000256" key="4">
    <source>
        <dbReference type="ARBA" id="ARBA00022692"/>
    </source>
</evidence>
<evidence type="ECO:0000256" key="6">
    <source>
        <dbReference type="ARBA" id="ARBA00023237"/>
    </source>
</evidence>
<feature type="domain" description="TonB-dependent transporter Oar-like beta-barrel" evidence="8">
    <location>
        <begin position="238"/>
        <end position="305"/>
    </location>
</feature>
<dbReference type="AlphaFoldDB" id="A0A2T5FW28"/>
<keyword evidence="5" id="KW-0472">Membrane</keyword>
<dbReference type="GO" id="GO:0009279">
    <property type="term" value="C:cell outer membrane"/>
    <property type="evidence" value="ECO:0007669"/>
    <property type="project" value="UniProtKB-SubCell"/>
</dbReference>
<dbReference type="InterPro" id="IPR057601">
    <property type="entry name" value="Oar-like_b-barrel"/>
</dbReference>
<dbReference type="Pfam" id="PF25183">
    <property type="entry name" value="OMP_b-brl_4"/>
    <property type="match status" value="2"/>
</dbReference>
<keyword evidence="3" id="KW-1134">Transmembrane beta strand</keyword>
<dbReference type="SUPFAM" id="SSF56935">
    <property type="entry name" value="Porins"/>
    <property type="match status" value="1"/>
</dbReference>